<organism evidence="1 2">
    <name type="scientific">Bacillus thuringiensis subsp. tolworthi</name>
    <dbReference type="NCBI Taxonomy" id="1442"/>
    <lineage>
        <taxon>Bacteria</taxon>
        <taxon>Bacillati</taxon>
        <taxon>Bacillota</taxon>
        <taxon>Bacilli</taxon>
        <taxon>Bacillales</taxon>
        <taxon>Bacillaceae</taxon>
        <taxon>Bacillus</taxon>
        <taxon>Bacillus cereus group</taxon>
    </lineage>
</organism>
<sequence length="215" mass="24909">MSNMEAIPTDEHVFIAGKTGSGKSKLAEVYLAGYDHVVMLDTKGQSLERRKKGEELWYGLREGKDFVLVETLEEVAEARTKKIIYCPSPEEQSEEHYDALMKWVYERENTILWIDELMQVAPSPTKYPFHLRALMTRGRSKEATVWACTQRPATIPIDVFNNSSHFFIFDLNIPADRDRIVKATGCPEFYEKPGKYNFWYMRDSDDEPVRATLKL</sequence>
<dbReference type="AlphaFoldDB" id="A0A9W4A9E3"/>
<dbReference type="EMBL" id="AP014870">
    <property type="protein sequence ID" value="BAR87892.1"/>
    <property type="molecule type" value="Genomic_DNA"/>
</dbReference>
<reference evidence="1 2" key="1">
    <citation type="submission" date="2015-05" db="EMBL/GenBank/DDBJ databases">
        <title>Whole genome sequence of Bacillus thuringiensis serovar tolworthi Pasteur Institute Standard strain.</title>
        <authorList>
            <person name="Kanda K."/>
            <person name="Nakashima K."/>
            <person name="Nagano Y."/>
        </authorList>
    </citation>
    <scope>NUCLEOTIDE SEQUENCE [LARGE SCALE GENOMIC DNA]</scope>
    <source>
        <strain evidence="1 2">Pasteur Institute Standard strain</strain>
        <plasmid evidence="2">pKK6 DNA</plasmid>
    </source>
</reference>
<dbReference type="Gene3D" id="3.40.50.300">
    <property type="entry name" value="P-loop containing nucleotide triphosphate hydrolases"/>
    <property type="match status" value="1"/>
</dbReference>
<accession>A0A9W4A9E3</accession>
<protein>
    <recommendedName>
        <fullName evidence="3">ATP-binding protein</fullName>
    </recommendedName>
</protein>
<gene>
    <name evidence="1" type="ORF">KNN_07159</name>
</gene>
<keyword evidence="1" id="KW-0614">Plasmid</keyword>
<evidence type="ECO:0008006" key="3">
    <source>
        <dbReference type="Google" id="ProtNLM"/>
    </source>
</evidence>
<name>A0A9W4A9E3_BACTO</name>
<proteinExistence type="predicted"/>
<dbReference type="InterPro" id="IPR027417">
    <property type="entry name" value="P-loop_NTPase"/>
</dbReference>
<evidence type="ECO:0000313" key="2">
    <source>
        <dbReference type="Proteomes" id="UP000055316"/>
    </source>
</evidence>
<dbReference type="SUPFAM" id="SSF52540">
    <property type="entry name" value="P-loop containing nucleoside triphosphate hydrolases"/>
    <property type="match status" value="1"/>
</dbReference>
<dbReference type="Proteomes" id="UP000055316">
    <property type="component" value="Plasmid pKK6"/>
</dbReference>
<geneLocation type="plasmid" evidence="2">
    <name>pKK6 DNA</name>
</geneLocation>
<evidence type="ECO:0000313" key="1">
    <source>
        <dbReference type="EMBL" id="BAR87892.1"/>
    </source>
</evidence>